<dbReference type="GO" id="GO:0035082">
    <property type="term" value="P:axoneme assembly"/>
    <property type="evidence" value="ECO:0007669"/>
    <property type="project" value="TreeGrafter"/>
</dbReference>
<accession>A0A8C9A9B5</accession>
<dbReference type="GO" id="GO:0001917">
    <property type="term" value="C:photoreceptor inner segment"/>
    <property type="evidence" value="ECO:0007669"/>
    <property type="project" value="Ensembl"/>
</dbReference>
<evidence type="ECO:0000256" key="11">
    <source>
        <dbReference type="ARBA" id="ARBA00043933"/>
    </source>
</evidence>
<dbReference type="GeneTree" id="ENSGT00940000154242"/>
<feature type="domain" description="Doublecortin" evidence="15">
    <location>
        <begin position="157"/>
        <end position="236"/>
    </location>
</feature>
<evidence type="ECO:0000256" key="7">
    <source>
        <dbReference type="ARBA" id="ARBA00023069"/>
    </source>
</evidence>
<dbReference type="CDD" id="cd17145">
    <property type="entry name" value="DCX1_RP1"/>
    <property type="match status" value="1"/>
</dbReference>
<dbReference type="PROSITE" id="PS50309">
    <property type="entry name" value="DC"/>
    <property type="match status" value="2"/>
</dbReference>
<feature type="region of interest" description="Disordered" evidence="14">
    <location>
        <begin position="1"/>
        <end position="26"/>
    </location>
</feature>
<protein>
    <recommendedName>
        <fullName evidence="12">Oxygen-regulated protein 1</fullName>
    </recommendedName>
</protein>
<feature type="region of interest" description="Disordered" evidence="14">
    <location>
        <begin position="1593"/>
        <end position="1622"/>
    </location>
</feature>
<dbReference type="Gene3D" id="3.10.20.230">
    <property type="entry name" value="Doublecortin domain"/>
    <property type="match status" value="2"/>
</dbReference>
<evidence type="ECO:0000313" key="17">
    <source>
        <dbReference type="Proteomes" id="UP000694414"/>
    </source>
</evidence>
<dbReference type="GO" id="GO:0032391">
    <property type="term" value="C:photoreceptor connecting cilium"/>
    <property type="evidence" value="ECO:0007669"/>
    <property type="project" value="Ensembl"/>
</dbReference>
<evidence type="ECO:0000259" key="15">
    <source>
        <dbReference type="PROSITE" id="PS50309"/>
    </source>
</evidence>
<dbReference type="GO" id="GO:0005930">
    <property type="term" value="C:axoneme"/>
    <property type="evidence" value="ECO:0007669"/>
    <property type="project" value="UniProtKB-SubCell"/>
</dbReference>
<evidence type="ECO:0000256" key="3">
    <source>
        <dbReference type="ARBA" id="ARBA00022490"/>
    </source>
</evidence>
<dbReference type="InterPro" id="IPR003533">
    <property type="entry name" value="Doublecortin_dom"/>
</dbReference>
<feature type="compositionally biased region" description="Polar residues" evidence="14">
    <location>
        <begin position="615"/>
        <end position="627"/>
    </location>
</feature>
<keyword evidence="7" id="KW-0969">Cilium</keyword>
<keyword evidence="9" id="KW-0966">Cell projection</keyword>
<feature type="region of interest" description="Disordered" evidence="14">
    <location>
        <begin position="609"/>
        <end position="636"/>
    </location>
</feature>
<dbReference type="GO" id="GO:0060041">
    <property type="term" value="P:retina development in camera-type eye"/>
    <property type="evidence" value="ECO:0007669"/>
    <property type="project" value="TreeGrafter"/>
</dbReference>
<comment type="subunit">
    <text evidence="13">Interacts (via the doublecortin domains) with microtubules. Interacts with RP1L1. Interacts with MAK.</text>
</comment>
<feature type="compositionally biased region" description="Polar residues" evidence="14">
    <location>
        <begin position="943"/>
        <end position="962"/>
    </location>
</feature>
<reference evidence="16" key="1">
    <citation type="submission" date="2025-08" db="UniProtKB">
        <authorList>
            <consortium name="Ensembl"/>
        </authorList>
    </citation>
    <scope>IDENTIFICATION</scope>
</reference>
<dbReference type="PANTHER" id="PTHR23005">
    <property type="entry name" value="RETINITIS PIGMENTOSA 1 PROTEIN"/>
    <property type="match status" value="1"/>
</dbReference>
<feature type="domain" description="Doublecortin" evidence="15">
    <location>
        <begin position="36"/>
        <end position="118"/>
    </location>
</feature>
<keyword evidence="17" id="KW-1185">Reference proteome</keyword>
<dbReference type="GO" id="GO:0009416">
    <property type="term" value="P:response to light stimulus"/>
    <property type="evidence" value="ECO:0007669"/>
    <property type="project" value="UniProtKB-ARBA"/>
</dbReference>
<dbReference type="PANTHER" id="PTHR23005:SF4">
    <property type="entry name" value="OXYGEN-REGULATED PROTEIN 1"/>
    <property type="match status" value="1"/>
</dbReference>
<keyword evidence="4" id="KW-0716">Sensory transduction</keyword>
<feature type="region of interest" description="Disordered" evidence="14">
    <location>
        <begin position="1437"/>
        <end position="1462"/>
    </location>
</feature>
<feature type="region of interest" description="Disordered" evidence="14">
    <location>
        <begin position="943"/>
        <end position="963"/>
    </location>
</feature>
<feature type="region of interest" description="Disordered" evidence="14">
    <location>
        <begin position="256"/>
        <end position="281"/>
    </location>
</feature>
<organism evidence="16 17">
    <name type="scientific">Prolemur simus</name>
    <name type="common">Greater bamboo lemur</name>
    <name type="synonym">Hapalemur simus</name>
    <dbReference type="NCBI Taxonomy" id="1328070"/>
    <lineage>
        <taxon>Eukaryota</taxon>
        <taxon>Metazoa</taxon>
        <taxon>Chordata</taxon>
        <taxon>Craniata</taxon>
        <taxon>Vertebrata</taxon>
        <taxon>Euteleostomi</taxon>
        <taxon>Mammalia</taxon>
        <taxon>Eutheria</taxon>
        <taxon>Euarchontoglires</taxon>
        <taxon>Primates</taxon>
        <taxon>Strepsirrhini</taxon>
        <taxon>Lemuriformes</taxon>
        <taxon>Lemuridae</taxon>
        <taxon>Prolemur</taxon>
    </lineage>
</organism>
<keyword evidence="5" id="KW-0677">Repeat</keyword>
<evidence type="ECO:0000256" key="1">
    <source>
        <dbReference type="ARBA" id="ARBA00004430"/>
    </source>
</evidence>
<name>A0A8C9A9B5_PROSS</name>
<comment type="function">
    <text evidence="11">Microtubule-associated protein regulating the stability and length of the microtubule-based axoneme of photoreceptors. Required for the differentiation of photoreceptor cells, it plays a role in the organization of the outer segment of rod and cone photoreceptors ensuring the correct orientation and higher-order stacking of outer segment disks along the photoreceptor axoneme.</text>
</comment>
<evidence type="ECO:0000256" key="4">
    <source>
        <dbReference type="ARBA" id="ARBA00022606"/>
    </source>
</evidence>
<sequence length="2160" mass="241438">MSETPSTSFSTIHPTSSEGQVPSSRHLSLTHPVVAKRISFYKSGDPQFGGVRVVVNPRSFKTFDALLDNLSRKVPLPFGVRNISTPRGRHSITRLEDLEDGESYLCSHGRKVQPVDLDKARQRPRPWLSSRAVSAHAHALAPRLPAAAAPVVPRGPRRLVVFRNGDPKTRRAVLLRKRVTQSFEAFLQHLTVVMQCPVAKLYTTDGRRVSSLQAGILSSGAVVAAGREPFKPRNYDIQKYLLPARLPGISHRVHRKGNARSESRKMSIHMPSSPKSQIYSVSSDKTHNNDCCSDCSFAPEHYLTLEKNDSQNLSIYPSEDDIEKSIIFNQDGTMTVEMKVRFKIKEEETIKWTATLSKADLSNNDEKSEIRSFPRRIDSQSSGLKLAACSLSADVSPLEKGYNQEGSLAEELNTQMTDQEAETCSSASWENAAVDTDTIKESQDQVKHHFYRPPTPGPRRVRQKKSVIGSMTLVSETEVQEKMIGQFSYSEEREGGENKSEYHMFTHSCSKMSSVSNKPVLLQISNNEQMESSLERKTESRLLKSSAVSAGVIEITSQKVLEMSHNNGLSSAISENSVVEEGVVDSVISDNKTGIKNFRTYDNTNDRFSPISADATHSSSNNSGTDKSISEAPASAASSTVTTGIDRLINEFAQCGLTKLPKNEKKLLSSVAGKKKKKSRQQVISSRYQERQVTTKGIPNKKERINTGRRIAQEAIWQDAHSLLKGGILCEEDLQANDIVIESNHLCSKSNINTMISKNFHRNKLNTTQNPKVQGLPAKRKSRPRKKVSLGGPKKREIGQGDKVFPHNESKYCKSTFENQSSFHVFNLLEQKPKASQAEMTSGYLRGMTTQSLISKVNDSHITLKGQKKQKGDKLKSGAIVSKQHAITRKNSLASLKKADFPEDIAHHSIQKYIQSWLQNINLYPTLKPRKSTRVCKNERSVVSSNSNDFPGNNPLTSSGKRNNFGMESDKYITKNASLVVDNLCRERSKYLIAKDNGEELTSDLCESQVGSLNDACLISLHECHTLSQSAIKDHNTKSHISAEQSGPEINLVYQETNLARKGQSVEAAIQVDPVEEDTPKDLLPVLLLRQLQASVSGIHKTQNGLVQMPGSLADVTFPSAICNSSTNLLLAWLLVLNLKGTMNSFCHSDAHKTTNRSSEILALLEVLKHTAITEEADDLKAAVANLVESTTDHFGLSEKEQNMVPVGLSANHSTASIQRVPKCSENKRVEKISSLDGGNSASEGCATEVCVLETTCSPCGMCSVNKTYPPKETCNPSDIFFPSDGCAMDQTSMNNICFLGEVCSLADTVSSRKACAQKENHIYEASCPIEETYIPVKVCNTTDFLNSEENTYTDNLELTEGLERGYKVQKDLNILSDSGCKNDFNTLVSYQNVINLSPCGVLLNETEPEFDKKHSSVDEFKNCSLKKFQGKNACTSFDKEESRTSEEPGSITNSMTSSERNVSELESFDELENQDTNIFNTEEVNAGEQATEELIQKELEASKNLELINISSRNIMKEERKNGVICETINERLATPPSLVFCYDSKLNSEKETNEGETKMRVKMVVKSMETGSYSESSLDCKRCFKTPVTSDLSDYRPDSDSEQPYKISSDDLSDSGEPAQDKEYNIGFVKRAIEKLYGKAEIIKPSFFPGSTHKSQVYPYNSVEFQSARKAGLYDSEGQSFGSSEQVSSSSCMLPEFQEERQDKHNINDVRNNYYKGDIEESGIKQNDHNRILRDIEDGVLIDKGKWLLKENHLLRVSSENPGMCGNGDTTSVDTLLDNSSNEVPYSHFGNLAPGPTMVELSSSELEELTQPLELKCNYFNMPHTSDSEPFHEDLPDVHDRTCAKEKISNHHIAEKGNLQSEKVCTSVTHAFTPTGNKVYPVSDDAIKNQPLPGSNAIHGALQEGDSLDKLYTLCGQHCPILTVTVQPVNEEDRGFAYRKESDIENSLGFHLWMKTHPYLLQSNKNMFRNKNNEVDMRKEFIDNAIGDIFDQLYFNYMFDLMDKRRKQKRINFLELLEEGDLKKFQSFLKKRFRMNFLHTSLLVVGDVNSNTQDPSRWTNEIFKAVDENNNLLDNRFQSSRTNLNQVVRENINYRFSFEMLGQACLLDICQVEISLNVSNRNMLEMVYIFEGENICIWEEENQLNLTDLESSNEQENL</sequence>
<gene>
    <name evidence="16" type="primary">RP1</name>
</gene>
<dbReference type="FunFam" id="3.10.20.230:FF:000006">
    <property type="entry name" value="Oxygen-regulated protein 1"/>
    <property type="match status" value="1"/>
</dbReference>
<evidence type="ECO:0000256" key="9">
    <source>
        <dbReference type="ARBA" id="ARBA00023273"/>
    </source>
</evidence>
<dbReference type="Ensembl" id="ENSPSMT00000031180.1">
    <property type="protein sequence ID" value="ENSPSMP00000026938.1"/>
    <property type="gene ID" value="ENSPSMG00000018875.1"/>
</dbReference>
<comment type="subcellular location">
    <subcellularLocation>
        <location evidence="2">Cell projection</location>
        <location evidence="2">Cilium</location>
        <location evidence="2">Photoreceptor outer segment</location>
    </subcellularLocation>
    <subcellularLocation>
        <location evidence="1">Cytoplasm</location>
        <location evidence="1">Cytoskeleton</location>
        <location evidence="1">Cilium axoneme</location>
    </subcellularLocation>
</comment>
<dbReference type="GO" id="GO:0042461">
    <property type="term" value="P:photoreceptor cell development"/>
    <property type="evidence" value="ECO:0007669"/>
    <property type="project" value="TreeGrafter"/>
</dbReference>
<dbReference type="SMART" id="SM00537">
    <property type="entry name" value="DCX"/>
    <property type="match status" value="2"/>
</dbReference>
<evidence type="ECO:0000256" key="5">
    <source>
        <dbReference type="ARBA" id="ARBA00022737"/>
    </source>
</evidence>
<evidence type="ECO:0000256" key="12">
    <source>
        <dbReference type="ARBA" id="ARBA00044186"/>
    </source>
</evidence>
<dbReference type="Pfam" id="PF03607">
    <property type="entry name" value="DCX"/>
    <property type="match status" value="2"/>
</dbReference>
<dbReference type="GO" id="GO:0035556">
    <property type="term" value="P:intracellular signal transduction"/>
    <property type="evidence" value="ECO:0007669"/>
    <property type="project" value="InterPro"/>
</dbReference>
<evidence type="ECO:0000256" key="13">
    <source>
        <dbReference type="ARBA" id="ARBA00046756"/>
    </source>
</evidence>
<feature type="region of interest" description="Disordered" evidence="14">
    <location>
        <begin position="444"/>
        <end position="464"/>
    </location>
</feature>
<feature type="region of interest" description="Disordered" evidence="14">
    <location>
        <begin position="765"/>
        <end position="804"/>
    </location>
</feature>
<keyword evidence="8" id="KW-0206">Cytoskeleton</keyword>
<feature type="compositionally biased region" description="Polar residues" evidence="14">
    <location>
        <begin position="681"/>
        <end position="697"/>
    </location>
</feature>
<feature type="compositionally biased region" description="Polar residues" evidence="14">
    <location>
        <begin position="1451"/>
        <end position="1461"/>
    </location>
</feature>
<dbReference type="CDD" id="cd17147">
    <property type="entry name" value="DCX2_RP1"/>
    <property type="match status" value="1"/>
</dbReference>
<feature type="compositionally biased region" description="Basic and acidic residues" evidence="14">
    <location>
        <begin position="794"/>
        <end position="804"/>
    </location>
</feature>
<keyword evidence="6" id="KW-0970">Cilium biogenesis/degradation</keyword>
<keyword evidence="3" id="KW-0963">Cytoplasm</keyword>
<dbReference type="SUPFAM" id="SSF89837">
    <property type="entry name" value="Doublecortin (DC)"/>
    <property type="match status" value="2"/>
</dbReference>
<dbReference type="GO" id="GO:0001750">
    <property type="term" value="C:photoreceptor outer segment"/>
    <property type="evidence" value="ECO:0007669"/>
    <property type="project" value="UniProtKB-SubCell"/>
</dbReference>
<keyword evidence="10" id="KW-0844">Vision</keyword>
<feature type="compositionally biased region" description="Basic residues" evidence="14">
    <location>
        <begin position="778"/>
        <end position="788"/>
    </location>
</feature>
<evidence type="ECO:0000256" key="6">
    <source>
        <dbReference type="ARBA" id="ARBA00022794"/>
    </source>
</evidence>
<evidence type="ECO:0000256" key="10">
    <source>
        <dbReference type="ARBA" id="ARBA00023305"/>
    </source>
</evidence>
<dbReference type="FunFam" id="3.10.20.230:FF:000007">
    <property type="entry name" value="Oxygen-regulated protein 1"/>
    <property type="match status" value="1"/>
</dbReference>
<proteinExistence type="predicted"/>
<evidence type="ECO:0000313" key="16">
    <source>
        <dbReference type="Ensembl" id="ENSPSMP00000026938.1"/>
    </source>
</evidence>
<evidence type="ECO:0000256" key="8">
    <source>
        <dbReference type="ARBA" id="ARBA00023212"/>
    </source>
</evidence>
<feature type="compositionally biased region" description="Basic and acidic residues" evidence="14">
    <location>
        <begin position="1438"/>
        <end position="1447"/>
    </location>
</feature>
<dbReference type="GO" id="GO:0007601">
    <property type="term" value="P:visual perception"/>
    <property type="evidence" value="ECO:0007669"/>
    <property type="project" value="UniProtKB-KW"/>
</dbReference>
<feature type="region of interest" description="Disordered" evidence="14">
    <location>
        <begin position="669"/>
        <end position="697"/>
    </location>
</feature>
<dbReference type="Proteomes" id="UP000694414">
    <property type="component" value="Unplaced"/>
</dbReference>
<reference evidence="16" key="2">
    <citation type="submission" date="2025-09" db="UniProtKB">
        <authorList>
            <consortium name="Ensembl"/>
        </authorList>
    </citation>
    <scope>IDENTIFICATION</scope>
</reference>
<evidence type="ECO:0000256" key="2">
    <source>
        <dbReference type="ARBA" id="ARBA00004504"/>
    </source>
</evidence>
<evidence type="ECO:0000256" key="14">
    <source>
        <dbReference type="SAM" id="MobiDB-lite"/>
    </source>
</evidence>
<dbReference type="InterPro" id="IPR036572">
    <property type="entry name" value="Doublecortin_dom_sf"/>
</dbReference>